<dbReference type="InterPro" id="IPR041633">
    <property type="entry name" value="Polbeta"/>
</dbReference>
<dbReference type="eggNOG" id="COG1708">
    <property type="taxonomic scope" value="Bacteria"/>
</dbReference>
<dbReference type="Pfam" id="PF18765">
    <property type="entry name" value="Polbeta"/>
    <property type="match status" value="1"/>
</dbReference>
<accession>B1I1Z0</accession>
<evidence type="ECO:0000313" key="3">
    <source>
        <dbReference type="Proteomes" id="UP000008544"/>
    </source>
</evidence>
<dbReference type="InterPro" id="IPR052930">
    <property type="entry name" value="TA_antitoxin_MntA"/>
</dbReference>
<protein>
    <submittedName>
        <fullName evidence="2">DNA polymerase, beta domain protein region</fullName>
    </submittedName>
</protein>
<dbReference type="PANTHER" id="PTHR43852">
    <property type="entry name" value="NUCLEOTIDYLTRANSFERASE"/>
    <property type="match status" value="1"/>
</dbReference>
<dbReference type="KEGG" id="dau:Daud_0364"/>
<proteinExistence type="predicted"/>
<dbReference type="RefSeq" id="WP_012301514.1">
    <property type="nucleotide sequence ID" value="NC_010424.1"/>
</dbReference>
<dbReference type="Proteomes" id="UP000008544">
    <property type="component" value="Chromosome"/>
</dbReference>
<dbReference type="PANTHER" id="PTHR43852:SF3">
    <property type="entry name" value="NUCLEOTIDYLTRANSFERASE"/>
    <property type="match status" value="1"/>
</dbReference>
<reference evidence="3" key="1">
    <citation type="submission" date="2007-10" db="EMBL/GenBank/DDBJ databases">
        <title>Complete sequence of chromosome of Desulforudis audaxviator MP104C.</title>
        <authorList>
            <person name="Copeland A."/>
            <person name="Lucas S."/>
            <person name="Lapidus A."/>
            <person name="Barry K."/>
            <person name="Glavina del Rio T."/>
            <person name="Dalin E."/>
            <person name="Tice H."/>
            <person name="Bruce D."/>
            <person name="Pitluck S."/>
            <person name="Lowry S.R."/>
            <person name="Larimer F."/>
            <person name="Land M.L."/>
            <person name="Hauser L."/>
            <person name="Kyrpides N."/>
            <person name="Ivanova N.N."/>
            <person name="Richardson P."/>
        </authorList>
    </citation>
    <scope>NUCLEOTIDE SEQUENCE [LARGE SCALE GENOMIC DNA]</scope>
    <source>
        <strain evidence="3">MP104C</strain>
    </source>
</reference>
<dbReference type="NCBIfam" id="NF047752">
    <property type="entry name" value="MntA_antitoxin"/>
    <property type="match status" value="1"/>
</dbReference>
<dbReference type="InterPro" id="IPR043519">
    <property type="entry name" value="NT_sf"/>
</dbReference>
<name>B1I1Z0_DESAP</name>
<dbReference type="OrthoDB" id="9816197at2"/>
<dbReference type="SUPFAM" id="SSF81301">
    <property type="entry name" value="Nucleotidyltransferase"/>
    <property type="match status" value="1"/>
</dbReference>
<organism evidence="2 3">
    <name type="scientific">Desulforudis audaxviator (strain MP104C)</name>
    <dbReference type="NCBI Taxonomy" id="477974"/>
    <lineage>
        <taxon>Bacteria</taxon>
        <taxon>Bacillati</taxon>
        <taxon>Bacillota</taxon>
        <taxon>Clostridia</taxon>
        <taxon>Thermoanaerobacterales</taxon>
        <taxon>Candidatus Desulforudaceae</taxon>
        <taxon>Candidatus Desulforudis</taxon>
    </lineage>
</organism>
<feature type="domain" description="Polymerase beta nucleotidyltransferase" evidence="1">
    <location>
        <begin position="10"/>
        <end position="107"/>
    </location>
</feature>
<gene>
    <name evidence="2" type="ordered locus">Daud_0364</name>
</gene>
<dbReference type="STRING" id="477974.Daud_0364"/>
<dbReference type="EMBL" id="CP000860">
    <property type="protein sequence ID" value="ACA58922.1"/>
    <property type="molecule type" value="Genomic_DNA"/>
</dbReference>
<evidence type="ECO:0000313" key="2">
    <source>
        <dbReference type="EMBL" id="ACA58922.1"/>
    </source>
</evidence>
<sequence length="148" mass="17130">MSVFTEDQRQKIVAFCQNQPAVTAAYLFGSQVKGNAGPLSDIDLAFLVEPTLISQRTYPYGYRAFLLTELISILKSTEIDLIILNEVPPLLQFQVIYHGEVLFSRSDKKRLAFHVKAFNEYQDMRPLLAVQHKYMVERLNRRFTREAE</sequence>
<dbReference type="HOGENOM" id="CLU_130257_1_2_9"/>
<dbReference type="CDD" id="cd05403">
    <property type="entry name" value="NT_KNTase_like"/>
    <property type="match status" value="1"/>
</dbReference>
<reference evidence="2 3" key="2">
    <citation type="journal article" date="2008" name="Science">
        <title>Environmental genomics reveals a single-species ecosystem deep within Earth.</title>
        <authorList>
            <person name="Chivian D."/>
            <person name="Brodie E.L."/>
            <person name="Alm E.J."/>
            <person name="Culley D.E."/>
            <person name="Dehal P.S."/>
            <person name="Desantis T.Z."/>
            <person name="Gihring T.M."/>
            <person name="Lapidus A."/>
            <person name="Lin L.H."/>
            <person name="Lowry S.R."/>
            <person name="Moser D.P."/>
            <person name="Richardson P.M."/>
            <person name="Southam G."/>
            <person name="Wanger G."/>
            <person name="Pratt L.M."/>
            <person name="Andersen G.L."/>
            <person name="Hazen T.C."/>
            <person name="Brockman F.J."/>
            <person name="Arkin A.P."/>
            <person name="Onstott T.C."/>
        </authorList>
    </citation>
    <scope>NUCLEOTIDE SEQUENCE [LARGE SCALE GENOMIC DNA]</scope>
    <source>
        <strain evidence="2 3">MP104C</strain>
    </source>
</reference>
<dbReference type="Gene3D" id="3.30.460.10">
    <property type="entry name" value="Beta Polymerase, domain 2"/>
    <property type="match status" value="1"/>
</dbReference>
<keyword evidence="3" id="KW-1185">Reference proteome</keyword>
<dbReference type="AlphaFoldDB" id="B1I1Z0"/>
<evidence type="ECO:0000259" key="1">
    <source>
        <dbReference type="Pfam" id="PF18765"/>
    </source>
</evidence>